<dbReference type="InterPro" id="IPR001509">
    <property type="entry name" value="Epimerase_deHydtase"/>
</dbReference>
<dbReference type="InterPro" id="IPR036291">
    <property type="entry name" value="NAD(P)-bd_dom_sf"/>
</dbReference>
<protein>
    <submittedName>
        <fullName evidence="2">Nucleoside-diphosphate-sugar epimerase</fullName>
    </submittedName>
</protein>
<organism evidence="2 3">
    <name type="scientific">Neorhizobium alkalisoli</name>
    <dbReference type="NCBI Taxonomy" id="528178"/>
    <lineage>
        <taxon>Bacteria</taxon>
        <taxon>Pseudomonadati</taxon>
        <taxon>Pseudomonadota</taxon>
        <taxon>Alphaproteobacteria</taxon>
        <taxon>Hyphomicrobiales</taxon>
        <taxon>Rhizobiaceae</taxon>
        <taxon>Rhizobium/Agrobacterium group</taxon>
        <taxon>Neorhizobium</taxon>
    </lineage>
</organism>
<reference evidence="2 3" key="1">
    <citation type="submission" date="2019-06" db="EMBL/GenBank/DDBJ databases">
        <title>Sorghum-associated microbial communities from plants grown in Nebraska, USA.</title>
        <authorList>
            <person name="Schachtman D."/>
        </authorList>
    </citation>
    <scope>NUCLEOTIDE SEQUENCE [LARGE SCALE GENOMIC DNA]</scope>
    <source>
        <strain evidence="2 3">1225</strain>
    </source>
</reference>
<dbReference type="OrthoDB" id="9787292at2"/>
<dbReference type="RefSeq" id="WP_145639384.1">
    <property type="nucleotide sequence ID" value="NZ_VIWP01000005.1"/>
</dbReference>
<dbReference type="PANTHER" id="PTHR48079">
    <property type="entry name" value="PROTEIN YEEZ"/>
    <property type="match status" value="1"/>
</dbReference>
<dbReference type="Pfam" id="PF01370">
    <property type="entry name" value="Epimerase"/>
    <property type="match status" value="1"/>
</dbReference>
<dbReference type="GO" id="GO:0004029">
    <property type="term" value="F:aldehyde dehydrogenase (NAD+) activity"/>
    <property type="evidence" value="ECO:0007669"/>
    <property type="project" value="TreeGrafter"/>
</dbReference>
<comment type="caution">
    <text evidence="2">The sequence shown here is derived from an EMBL/GenBank/DDBJ whole genome shotgun (WGS) entry which is preliminary data.</text>
</comment>
<keyword evidence="3" id="KW-1185">Reference proteome</keyword>
<dbReference type="CDD" id="cd05262">
    <property type="entry name" value="SDR_a7"/>
    <property type="match status" value="1"/>
</dbReference>
<dbReference type="EMBL" id="VIWP01000005">
    <property type="protein sequence ID" value="TWF51921.1"/>
    <property type="molecule type" value="Genomic_DNA"/>
</dbReference>
<evidence type="ECO:0000259" key="1">
    <source>
        <dbReference type="Pfam" id="PF01370"/>
    </source>
</evidence>
<dbReference type="AlphaFoldDB" id="A0A561QNE4"/>
<dbReference type="Gene3D" id="3.40.50.720">
    <property type="entry name" value="NAD(P)-binding Rossmann-like Domain"/>
    <property type="match status" value="1"/>
</dbReference>
<dbReference type="SUPFAM" id="SSF51735">
    <property type="entry name" value="NAD(P)-binding Rossmann-fold domains"/>
    <property type="match status" value="1"/>
</dbReference>
<accession>A0A561QNE4</accession>
<evidence type="ECO:0000313" key="2">
    <source>
        <dbReference type="EMBL" id="TWF51921.1"/>
    </source>
</evidence>
<dbReference type="GO" id="GO:0005737">
    <property type="term" value="C:cytoplasm"/>
    <property type="evidence" value="ECO:0007669"/>
    <property type="project" value="TreeGrafter"/>
</dbReference>
<sequence length="295" mass="31350">MRVFVTGATGFVGSAVTDELIANGHQVLGFTRSDAGAQKLLAAGAEPHHGTLEDLDSLKRGAEDVDAVIHCGFIHDFSKFKENCEIDRLAIEALGSVLKGSDRPLIATSGTGLIAPGAISTEDTKPSNPNIPRVSEQTVLALAPQGIKAMAMRLPPSVHGKGDHGFVPILIGMAREKGVSVYTGEGNNHWPAVHRLDAARAYRLAIEKGTAGSVYHATDELGIPFREIAEAIGKGLGLPVESRSPEEAAAHFGWFAHFAAIDNRASSEKTRAALGWQPKEIGLLEDLAERYYFAA</sequence>
<evidence type="ECO:0000313" key="3">
    <source>
        <dbReference type="Proteomes" id="UP000320653"/>
    </source>
</evidence>
<dbReference type="PANTHER" id="PTHR48079:SF6">
    <property type="entry name" value="NAD(P)-BINDING DOMAIN-CONTAINING PROTEIN-RELATED"/>
    <property type="match status" value="1"/>
</dbReference>
<feature type="domain" description="NAD-dependent epimerase/dehydratase" evidence="1">
    <location>
        <begin position="3"/>
        <end position="215"/>
    </location>
</feature>
<proteinExistence type="predicted"/>
<dbReference type="InterPro" id="IPR051783">
    <property type="entry name" value="NAD(P)-dependent_oxidoreduct"/>
</dbReference>
<dbReference type="Proteomes" id="UP000320653">
    <property type="component" value="Unassembled WGS sequence"/>
</dbReference>
<gene>
    <name evidence="2" type="ORF">FHW37_10517</name>
</gene>
<name>A0A561QNE4_9HYPH</name>